<feature type="transmembrane region" description="Helical" evidence="1">
    <location>
        <begin position="319"/>
        <end position="338"/>
    </location>
</feature>
<evidence type="ECO:0000256" key="1">
    <source>
        <dbReference type="SAM" id="Phobius"/>
    </source>
</evidence>
<reference evidence="2 3" key="1">
    <citation type="submission" date="2020-04" db="EMBL/GenBank/DDBJ databases">
        <title>Perkinsus chesapeaki whole genome sequence.</title>
        <authorList>
            <person name="Bogema D.R."/>
        </authorList>
    </citation>
    <scope>NUCLEOTIDE SEQUENCE [LARGE SCALE GENOMIC DNA]</scope>
    <source>
        <strain evidence="2">ATCC PRA-425</strain>
    </source>
</reference>
<keyword evidence="1" id="KW-0812">Transmembrane</keyword>
<evidence type="ECO:0000313" key="2">
    <source>
        <dbReference type="EMBL" id="KAF4676830.1"/>
    </source>
</evidence>
<keyword evidence="1" id="KW-1133">Transmembrane helix</keyword>
<organism evidence="2 3">
    <name type="scientific">Perkinsus chesapeaki</name>
    <name type="common">Clam parasite</name>
    <name type="synonym">Perkinsus andrewsi</name>
    <dbReference type="NCBI Taxonomy" id="330153"/>
    <lineage>
        <taxon>Eukaryota</taxon>
        <taxon>Sar</taxon>
        <taxon>Alveolata</taxon>
        <taxon>Perkinsozoa</taxon>
        <taxon>Perkinsea</taxon>
        <taxon>Perkinsida</taxon>
        <taxon>Perkinsidae</taxon>
        <taxon>Perkinsus</taxon>
    </lineage>
</organism>
<gene>
    <name evidence="2" type="primary">PUF4_2</name>
    <name evidence="2" type="ORF">FOL47_004764</name>
</gene>
<name>A0A7J6N043_PERCH</name>
<dbReference type="OrthoDB" id="425313at2759"/>
<comment type="caution">
    <text evidence="2">The sequence shown here is derived from an EMBL/GenBank/DDBJ whole genome shotgun (WGS) entry which is preliminary data.</text>
</comment>
<feature type="transmembrane region" description="Helical" evidence="1">
    <location>
        <begin position="290"/>
        <end position="307"/>
    </location>
</feature>
<feature type="transmembrane region" description="Helical" evidence="1">
    <location>
        <begin position="266"/>
        <end position="284"/>
    </location>
</feature>
<dbReference type="EMBL" id="JAAPAO010000027">
    <property type="protein sequence ID" value="KAF4676830.1"/>
    <property type="molecule type" value="Genomic_DNA"/>
</dbReference>
<sequence>MPVGNAAKELFMYNRENWKFNSELLQKNIYQQQKMRVRQVDLYRQDLRDLFGLTIIKMDNYLIMNTILLVLTMEMFYKGRAPDLTPNWLFWPYAITMGAAIVNLLLSIWLSLHASVYAQVFCVRSLTQWLRLPVPSAQEVADAAARLKDFESFGVTTYFRVPVILEQVRDRTGADLPERVRTQPSSQANRTPEKAVRDLTTDWEVFLAHFNLFNLMHAKWQNHEAYSRVTMCWGNGGGQIGVIPTTSGSDLMLNLISLTDLKEIPCTNQMIFAFAYFCLAYYGTYFGNRIAAYAFVLLMTTASYIHISVNTLLTRLERIVMMSLSFGAVLTQCIAVGWHDVNVGIIPSSERSEVLVLVTSPGAVWIGISGVILSMFWQAFFIRDQDGLPYKFSTVWCIDVLGFGVEAIKEVAEPLAQPRLSDKGHLKLPSIPFGGPSNDYRTSRDYEDVLPFAAEAGRNYEPNISDELHRACRRCERSLDRLFRYWEAQREELSDEDNKKLDELKAQFEVQRVALAAALEAEQGRGDATPGTPFNPVEGWVRLEHVTETGETLPYCLNCETGEIQWDATQTFGLRRGISLLPDQLAELVARTRALKEAHKAQGFDMLNDPRTSVRRARLPYLLTWFISIITLLCWVAAVVVLAINAADPDLIADGLLDVPLAVLPSDNHTDEHHRNLAEGWSLTALPIAVNSVARSDNVLYLATLVSVHTIARGSDTIIDTVHCTSSLGFLIDDLVLIGTNLYILSNGHLHPCDSSSSAIALGMSVRRLASHSNGYVGLGYDDGRLYFTTSLIGKAWRPISTHRYSASSSLYVEGDDVLVTDPAGTDHWWSLKSGGRVRGVFEDPLVASYDVTWTARASDVFVGYERESLISVLYVRWAVL</sequence>
<evidence type="ECO:0000313" key="3">
    <source>
        <dbReference type="Proteomes" id="UP000591131"/>
    </source>
</evidence>
<dbReference type="Proteomes" id="UP000591131">
    <property type="component" value="Unassembled WGS sequence"/>
</dbReference>
<feature type="transmembrane region" description="Helical" evidence="1">
    <location>
        <begin position="621"/>
        <end position="644"/>
    </location>
</feature>
<accession>A0A7J6N043</accession>
<feature type="transmembrane region" description="Helical" evidence="1">
    <location>
        <begin position="358"/>
        <end position="382"/>
    </location>
</feature>
<proteinExistence type="predicted"/>
<feature type="transmembrane region" description="Helical" evidence="1">
    <location>
        <begin position="60"/>
        <end position="77"/>
    </location>
</feature>
<keyword evidence="1" id="KW-0472">Membrane</keyword>
<dbReference type="AlphaFoldDB" id="A0A7J6N043"/>
<protein>
    <submittedName>
        <fullName evidence="2">Pumilio domain member 4</fullName>
    </submittedName>
</protein>
<feature type="transmembrane region" description="Helical" evidence="1">
    <location>
        <begin position="89"/>
        <end position="110"/>
    </location>
</feature>
<keyword evidence="3" id="KW-1185">Reference proteome</keyword>